<comment type="caution">
    <text evidence="2">The sequence shown here is derived from an EMBL/GenBank/DDBJ whole genome shotgun (WGS) entry which is preliminary data.</text>
</comment>
<dbReference type="Proteomes" id="UP001500320">
    <property type="component" value="Unassembled WGS sequence"/>
</dbReference>
<evidence type="ECO:0008006" key="4">
    <source>
        <dbReference type="Google" id="ProtNLM"/>
    </source>
</evidence>
<evidence type="ECO:0000313" key="3">
    <source>
        <dbReference type="Proteomes" id="UP001500320"/>
    </source>
</evidence>
<name>A0ABP6NW54_9ACTN</name>
<feature type="transmembrane region" description="Helical" evidence="1">
    <location>
        <begin position="97"/>
        <end position="114"/>
    </location>
</feature>
<evidence type="ECO:0000256" key="1">
    <source>
        <dbReference type="SAM" id="Phobius"/>
    </source>
</evidence>
<dbReference type="EMBL" id="BAAAUT010000058">
    <property type="protein sequence ID" value="GAA3158326.1"/>
    <property type="molecule type" value="Genomic_DNA"/>
</dbReference>
<keyword evidence="3" id="KW-1185">Reference proteome</keyword>
<keyword evidence="1" id="KW-1133">Transmembrane helix</keyword>
<dbReference type="RefSeq" id="WP_344864723.1">
    <property type="nucleotide sequence ID" value="NZ_BAAAUT010000058.1"/>
</dbReference>
<evidence type="ECO:0000313" key="2">
    <source>
        <dbReference type="EMBL" id="GAA3158326.1"/>
    </source>
</evidence>
<keyword evidence="1" id="KW-0472">Membrane</keyword>
<proteinExistence type="predicted"/>
<keyword evidence="1" id="KW-0812">Transmembrane</keyword>
<feature type="transmembrane region" description="Helical" evidence="1">
    <location>
        <begin position="42"/>
        <end position="63"/>
    </location>
</feature>
<gene>
    <name evidence="2" type="ORF">GCM10010466_56360</name>
</gene>
<accession>A0ABP6NW54</accession>
<protein>
    <recommendedName>
        <fullName evidence="4">Integral membrane protein</fullName>
    </recommendedName>
</protein>
<feature type="transmembrane region" description="Helical" evidence="1">
    <location>
        <begin position="75"/>
        <end position="91"/>
    </location>
</feature>
<sequence length="140" mass="14268">MPNRPLTLTAAAAVVALEGLTALLLGGYVAVETVIGEPSDTMSSIFVAGFGLLVGAVLLRVAWGLLRAEKWTRSPGVLTQIFMIPVAVTLFQSGQALLGAVLTAAVVAGLVCLLSPPTTRILYGDAAPPDGVQDGRRGGA</sequence>
<organism evidence="2 3">
    <name type="scientific">Planomonospora alba</name>
    <dbReference type="NCBI Taxonomy" id="161354"/>
    <lineage>
        <taxon>Bacteria</taxon>
        <taxon>Bacillati</taxon>
        <taxon>Actinomycetota</taxon>
        <taxon>Actinomycetes</taxon>
        <taxon>Streptosporangiales</taxon>
        <taxon>Streptosporangiaceae</taxon>
        <taxon>Planomonospora</taxon>
    </lineage>
</organism>
<reference evidence="3" key="1">
    <citation type="journal article" date="2019" name="Int. J. Syst. Evol. Microbiol.">
        <title>The Global Catalogue of Microorganisms (GCM) 10K type strain sequencing project: providing services to taxonomists for standard genome sequencing and annotation.</title>
        <authorList>
            <consortium name="The Broad Institute Genomics Platform"/>
            <consortium name="The Broad Institute Genome Sequencing Center for Infectious Disease"/>
            <person name="Wu L."/>
            <person name="Ma J."/>
        </authorList>
    </citation>
    <scope>NUCLEOTIDE SEQUENCE [LARGE SCALE GENOMIC DNA]</scope>
    <source>
        <strain evidence="3">JCM 9373</strain>
    </source>
</reference>